<dbReference type="GO" id="GO:0004930">
    <property type="term" value="F:G protein-coupled receptor activity"/>
    <property type="evidence" value="ECO:0007669"/>
    <property type="project" value="UniProtKB-KW"/>
</dbReference>
<keyword evidence="7 16" id="KW-1133">Transmembrane helix</keyword>
<evidence type="ECO:0000256" key="15">
    <source>
        <dbReference type="SAM" id="MobiDB-lite"/>
    </source>
</evidence>
<keyword evidence="14" id="KW-0393">Immunoglobulin domain</keyword>
<proteinExistence type="inferred from homology"/>
<feature type="region of interest" description="Disordered" evidence="15">
    <location>
        <begin position="1082"/>
        <end position="1179"/>
    </location>
</feature>
<keyword evidence="22" id="KW-1185">Reference proteome</keyword>
<evidence type="ECO:0000259" key="19">
    <source>
        <dbReference type="PROSITE" id="PS50261"/>
    </source>
</evidence>
<feature type="domain" description="GAIN-B" evidence="17">
    <location>
        <begin position="540"/>
        <end position="694"/>
    </location>
</feature>
<feature type="compositionally biased region" description="Polar residues" evidence="15">
    <location>
        <begin position="1082"/>
        <end position="1115"/>
    </location>
</feature>
<evidence type="ECO:0000256" key="4">
    <source>
        <dbReference type="ARBA" id="ARBA00022692"/>
    </source>
</evidence>
<keyword evidence="12" id="KW-0325">Glycoprotein</keyword>
<dbReference type="Ensembl" id="ENSSAUT00010011094.1">
    <property type="protein sequence ID" value="ENSSAUP00010010450.1"/>
    <property type="gene ID" value="ENSSAUG00010004449.1"/>
</dbReference>
<dbReference type="Pfam" id="PF13855">
    <property type="entry name" value="LRR_8"/>
    <property type="match status" value="1"/>
</dbReference>
<evidence type="ECO:0000256" key="11">
    <source>
        <dbReference type="ARBA" id="ARBA00023170"/>
    </source>
</evidence>
<dbReference type="InterPro" id="IPR013783">
    <property type="entry name" value="Ig-like_fold"/>
</dbReference>
<dbReference type="InterPro" id="IPR003599">
    <property type="entry name" value="Ig_sub"/>
</dbReference>
<keyword evidence="4 16" id="KW-0812">Transmembrane</keyword>
<dbReference type="GeneTree" id="ENSGT00940000158941"/>
<dbReference type="InterPro" id="IPR017983">
    <property type="entry name" value="GPCR_2_secretin-like_CS"/>
</dbReference>
<dbReference type="Pfam" id="PF26588">
    <property type="entry name" value="GAIN_ADGRA3"/>
    <property type="match status" value="1"/>
</dbReference>
<dbReference type="GO" id="GO:0007166">
    <property type="term" value="P:cell surface receptor signaling pathway"/>
    <property type="evidence" value="ECO:0007669"/>
    <property type="project" value="InterPro"/>
</dbReference>
<feature type="compositionally biased region" description="Polar residues" evidence="15">
    <location>
        <begin position="1247"/>
        <end position="1258"/>
    </location>
</feature>
<evidence type="ECO:0000256" key="5">
    <source>
        <dbReference type="ARBA" id="ARBA00022729"/>
    </source>
</evidence>
<evidence type="ECO:0000259" key="20">
    <source>
        <dbReference type="PROSITE" id="PS50835"/>
    </source>
</evidence>
<dbReference type="InterPro" id="IPR001611">
    <property type="entry name" value="Leu-rich_rpt"/>
</dbReference>
<dbReference type="InterPro" id="IPR058808">
    <property type="entry name" value="GAIN_ADGRA2/3"/>
</dbReference>
<name>A0A671U8Y7_SPAAU</name>
<evidence type="ECO:0000256" key="9">
    <source>
        <dbReference type="ARBA" id="ARBA00023136"/>
    </source>
</evidence>
<dbReference type="Proteomes" id="UP000472265">
    <property type="component" value="Chromosome 5"/>
</dbReference>
<dbReference type="Pfam" id="PF01825">
    <property type="entry name" value="GPS"/>
    <property type="match status" value="1"/>
</dbReference>
<dbReference type="PANTHER" id="PTHR45930:SF1">
    <property type="entry name" value="ADHESION G PROTEIN-COUPLED RECEPTOR A2"/>
    <property type="match status" value="1"/>
</dbReference>
<evidence type="ECO:0000256" key="6">
    <source>
        <dbReference type="ARBA" id="ARBA00022737"/>
    </source>
</evidence>
<keyword evidence="11" id="KW-0675">Receptor</keyword>
<dbReference type="PROSITE" id="PS50221">
    <property type="entry name" value="GAIN_B"/>
    <property type="match status" value="1"/>
</dbReference>
<dbReference type="SUPFAM" id="SSF111418">
    <property type="entry name" value="Hormone receptor domain"/>
    <property type="match status" value="1"/>
</dbReference>
<dbReference type="InterPro" id="IPR036445">
    <property type="entry name" value="GPCR_2_extracell_dom_sf"/>
</dbReference>
<feature type="transmembrane region" description="Helical" evidence="16">
    <location>
        <begin position="739"/>
        <end position="762"/>
    </location>
</feature>
<reference evidence="21" key="2">
    <citation type="submission" date="2025-08" db="UniProtKB">
        <authorList>
            <consortium name="Ensembl"/>
        </authorList>
    </citation>
    <scope>IDENTIFICATION</scope>
</reference>
<reference evidence="21" key="1">
    <citation type="submission" date="2021-04" db="EMBL/GenBank/DDBJ databases">
        <authorList>
            <consortium name="Wellcome Sanger Institute Data Sharing"/>
        </authorList>
    </citation>
    <scope>NUCLEOTIDE SEQUENCE [LARGE SCALE GENOMIC DNA]</scope>
</reference>
<evidence type="ECO:0000256" key="3">
    <source>
        <dbReference type="ARBA" id="ARBA00022614"/>
    </source>
</evidence>
<dbReference type="InterPro" id="IPR000203">
    <property type="entry name" value="GPS"/>
</dbReference>
<dbReference type="PROSITE" id="PS50261">
    <property type="entry name" value="G_PROTEIN_RECEP_F2_4"/>
    <property type="match status" value="1"/>
</dbReference>
<dbReference type="Gene3D" id="4.10.1240.10">
    <property type="entry name" value="GPCR, family 2, extracellular hormone receptor domain"/>
    <property type="match status" value="1"/>
</dbReference>
<dbReference type="InterPro" id="IPR017981">
    <property type="entry name" value="GPCR_2-like_7TM"/>
</dbReference>
<dbReference type="InterPro" id="IPR003591">
    <property type="entry name" value="Leu-rich_rpt_typical-subtyp"/>
</dbReference>
<dbReference type="GO" id="GO:0007417">
    <property type="term" value="P:central nervous system development"/>
    <property type="evidence" value="ECO:0007669"/>
    <property type="project" value="TreeGrafter"/>
</dbReference>
<evidence type="ECO:0000313" key="22">
    <source>
        <dbReference type="Proteomes" id="UP000472265"/>
    </source>
</evidence>
<keyword evidence="10" id="KW-1015">Disulfide bond</keyword>
<feature type="compositionally biased region" description="Low complexity" evidence="15">
    <location>
        <begin position="1047"/>
        <end position="1064"/>
    </location>
</feature>
<dbReference type="SMART" id="SM00369">
    <property type="entry name" value="LRR_TYP"/>
    <property type="match status" value="2"/>
</dbReference>
<feature type="domain" description="Ig-like" evidence="20">
    <location>
        <begin position="196"/>
        <end position="298"/>
    </location>
</feature>
<dbReference type="InterPro" id="IPR051963">
    <property type="entry name" value="Adhesion_GPCR_A"/>
</dbReference>
<comment type="subcellular location">
    <subcellularLocation>
        <location evidence="1">Membrane</location>
        <topology evidence="1">Multi-pass membrane protein</topology>
    </subcellularLocation>
</comment>
<evidence type="ECO:0000256" key="13">
    <source>
        <dbReference type="ARBA" id="ARBA00023224"/>
    </source>
</evidence>
<dbReference type="InterPro" id="IPR001879">
    <property type="entry name" value="GPCR_2_extracellular_dom"/>
</dbReference>
<feature type="region of interest" description="Disordered" evidence="15">
    <location>
        <begin position="1045"/>
        <end position="1066"/>
    </location>
</feature>
<dbReference type="PROSITE" id="PS50227">
    <property type="entry name" value="G_PROTEIN_RECEP_F2_3"/>
    <property type="match status" value="1"/>
</dbReference>
<dbReference type="Gene3D" id="3.80.10.10">
    <property type="entry name" value="Ribonuclease Inhibitor"/>
    <property type="match status" value="1"/>
</dbReference>
<evidence type="ECO:0000256" key="1">
    <source>
        <dbReference type="ARBA" id="ARBA00004141"/>
    </source>
</evidence>
<dbReference type="InterPro" id="IPR057244">
    <property type="entry name" value="GAIN_B"/>
</dbReference>
<feature type="region of interest" description="Disordered" evidence="15">
    <location>
        <begin position="1245"/>
        <end position="1270"/>
    </location>
</feature>
<feature type="domain" description="G-protein coupled receptors family 2 profile 1" evidence="18">
    <location>
        <begin position="281"/>
        <end position="375"/>
    </location>
</feature>
<dbReference type="InterPro" id="IPR032675">
    <property type="entry name" value="LRR_dom_sf"/>
</dbReference>
<feature type="transmembrane region" description="Helical" evidence="16">
    <location>
        <begin position="706"/>
        <end position="727"/>
    </location>
</feature>
<dbReference type="Gene3D" id="2.60.40.10">
    <property type="entry name" value="Immunoglobulins"/>
    <property type="match status" value="1"/>
</dbReference>
<dbReference type="InterPro" id="IPR036179">
    <property type="entry name" value="Ig-like_dom_sf"/>
</dbReference>
<evidence type="ECO:0000256" key="2">
    <source>
        <dbReference type="ARBA" id="ARBA00007343"/>
    </source>
</evidence>
<evidence type="ECO:0000256" key="16">
    <source>
        <dbReference type="SAM" id="Phobius"/>
    </source>
</evidence>
<comment type="similarity">
    <text evidence="2">Belongs to the G-protein coupled receptor 2 family. Adhesion G-protein coupled receptor (ADGR) subfamily.</text>
</comment>
<keyword evidence="9 16" id="KW-0472">Membrane</keyword>
<evidence type="ECO:0000259" key="17">
    <source>
        <dbReference type="PROSITE" id="PS50221"/>
    </source>
</evidence>
<dbReference type="GO" id="GO:0002040">
    <property type="term" value="P:sprouting angiogenesis"/>
    <property type="evidence" value="ECO:0007669"/>
    <property type="project" value="TreeGrafter"/>
</dbReference>
<dbReference type="PANTHER" id="PTHR45930">
    <property type="entry name" value="G-PROTEIN COUPLED RECEPTOR 124-LIKE PROTEIN"/>
    <property type="match status" value="1"/>
</dbReference>
<keyword evidence="5" id="KW-0732">Signal</keyword>
<organism evidence="21 22">
    <name type="scientific">Sparus aurata</name>
    <name type="common">Gilthead sea bream</name>
    <dbReference type="NCBI Taxonomy" id="8175"/>
    <lineage>
        <taxon>Eukaryota</taxon>
        <taxon>Metazoa</taxon>
        <taxon>Chordata</taxon>
        <taxon>Craniata</taxon>
        <taxon>Vertebrata</taxon>
        <taxon>Euteleostomi</taxon>
        <taxon>Actinopterygii</taxon>
        <taxon>Neopterygii</taxon>
        <taxon>Teleostei</taxon>
        <taxon>Neoteleostei</taxon>
        <taxon>Acanthomorphata</taxon>
        <taxon>Eupercaria</taxon>
        <taxon>Spariformes</taxon>
        <taxon>Sparidae</taxon>
        <taxon>Sparus</taxon>
    </lineage>
</organism>
<dbReference type="GO" id="GO:1990909">
    <property type="term" value="C:Wnt signalosome"/>
    <property type="evidence" value="ECO:0007669"/>
    <property type="project" value="TreeGrafter"/>
</dbReference>
<feature type="transmembrane region" description="Helical" evidence="16">
    <location>
        <begin position="774"/>
        <end position="795"/>
    </location>
</feature>
<dbReference type="SUPFAM" id="SSF48726">
    <property type="entry name" value="Immunoglobulin"/>
    <property type="match status" value="1"/>
</dbReference>
<dbReference type="GO" id="GO:0090263">
    <property type="term" value="P:positive regulation of canonical Wnt signaling pathway"/>
    <property type="evidence" value="ECO:0007669"/>
    <property type="project" value="TreeGrafter"/>
</dbReference>
<keyword evidence="8" id="KW-0297">G-protein coupled receptor</keyword>
<evidence type="ECO:0000256" key="10">
    <source>
        <dbReference type="ARBA" id="ARBA00023157"/>
    </source>
</evidence>
<protein>
    <submittedName>
        <fullName evidence="21">Adhesion G protein-coupled receptor A2</fullName>
    </submittedName>
</protein>
<dbReference type="Gene3D" id="1.20.1070.10">
    <property type="entry name" value="Rhodopsin 7-helix transmembrane proteins"/>
    <property type="match status" value="1"/>
</dbReference>
<accession>A0A671U8Y7</accession>
<feature type="domain" description="G-protein coupled receptors family 2 profile 2" evidence="19">
    <location>
        <begin position="700"/>
        <end position="995"/>
    </location>
</feature>
<dbReference type="InterPro" id="IPR000832">
    <property type="entry name" value="GPCR_2_secretin-like"/>
</dbReference>
<dbReference type="PROSITE" id="PS50835">
    <property type="entry name" value="IG_LIKE"/>
    <property type="match status" value="1"/>
</dbReference>
<dbReference type="InterPro" id="IPR046338">
    <property type="entry name" value="GAIN_dom_sf"/>
</dbReference>
<keyword evidence="6" id="KW-0677">Repeat</keyword>
<feature type="transmembrane region" description="Helical" evidence="16">
    <location>
        <begin position="860"/>
        <end position="880"/>
    </location>
</feature>
<dbReference type="Pfam" id="PF00002">
    <property type="entry name" value="7tm_2"/>
    <property type="match status" value="1"/>
</dbReference>
<keyword evidence="13" id="KW-0807">Transducer</keyword>
<dbReference type="SUPFAM" id="SSF52058">
    <property type="entry name" value="L domain-like"/>
    <property type="match status" value="1"/>
</dbReference>
<keyword evidence="3" id="KW-0433">Leucine-rich repeat</keyword>
<feature type="transmembrane region" description="Helical" evidence="16">
    <location>
        <begin position="970"/>
        <end position="989"/>
    </location>
</feature>
<dbReference type="InterPro" id="IPR007110">
    <property type="entry name" value="Ig-like_dom"/>
</dbReference>
<dbReference type="AlphaFoldDB" id="A0A671U8Y7"/>
<evidence type="ECO:0000259" key="18">
    <source>
        <dbReference type="PROSITE" id="PS50227"/>
    </source>
</evidence>
<feature type="transmembrane region" description="Helical" evidence="16">
    <location>
        <begin position="822"/>
        <end position="840"/>
    </location>
</feature>
<evidence type="ECO:0000256" key="8">
    <source>
        <dbReference type="ARBA" id="ARBA00023040"/>
    </source>
</evidence>
<reference evidence="21" key="3">
    <citation type="submission" date="2025-09" db="UniProtKB">
        <authorList>
            <consortium name="Ensembl"/>
        </authorList>
    </citation>
    <scope>IDENTIFICATION</scope>
</reference>
<feature type="transmembrane region" description="Helical" evidence="16">
    <location>
        <begin position="941"/>
        <end position="964"/>
    </location>
</feature>
<gene>
    <name evidence="21" type="primary">ADGRA2</name>
    <name evidence="21" type="synonym">adgra2</name>
</gene>
<sequence length="1270" mass="138961">EQGPCFYPIGDKPSLGSNRDEIRESGRDCGHVCLDGELSKSSSYTIQEARRQRKTFIIICLIMNGTWKGSAQFHLYAEYVVLDLISLKQHDDLSNNRIGCLTADMFQGLTNLTKLILSGNIISTLDPGVFQELPSLKLVNFNSDYLTCDCGLRWVPGFFRGSSARLGDETLCAYPRSLKGKPLRGLRESQLSCDGPLELHTLSLLPSQRQVVFKGDRLPFHCTAALVDKITTLHWRHNGRLVTSDPEMGVQLENSVLHDCTFITSELILFNVHVEARGEWECVVSTGRGNTSRSVEILVLENSASFCPEDKVVNNRGEFRWPRTLAGITSHQYCLQLRYPSLSVEGGIEQKKASRQCDSYGKWKEGDYSDCHYTNGITRVLHTFILRPINASNAVTLAHQVRTYTLEAAGFTDSVDVLYVAQLMEKFVEYVRQLRELSEVLVEMGSNLMQVDDQILTLAQREKRACSLIVYSLEMLAWPQLHSHAQDFSMVSRNIVMEAHLIRPAHFTGITCTAYQRRELSPVSQGMDMAESTIEQQLRFRCSTGSHNTSLNNFPLKNSVAMASVTLPATLFPPDAPADCKLQFVAFRTGSFFPLAGNSSNNGEHSRRRSVNTPVIFVDGCSMWNHSEPIWVSLRHLSPGSDAVAAQWSLKALERQGSWSQEGCQLVHSDSSTSTMRCSLLSNYAVLQVPDFPNPAPISVRVLHPVVYACTAVLLLCLFTIIITHILHHSSIYISRKSWHTLLNTCFHIAMTSAIYAGGISLTSYPVVCQAVGIVLHYSSLSTLLWIGVSARVIYKEAVWRMPRQPDGESPAPPTQRPMLRFYLIAGGVPLIICGITAAVNVNNYGDNSPYCWLVWRPSLGSFFVPAGLVVLVTWIYFLCTVFRLRHRQAKECTGTTLSSPVTESQPALAGSTSLLSTDSVVGPINPVVVPEDQYSLKTQFLVLVATHFLFVVLWCCGAMAMWLTGHTSLLFSCLYGMAAIVLGVFLVVHHCFRRLDVQASWLSCCPGYRRSHPMSTYTHTCTTGSGVQTSEQGSQLFINCHPPGDSHNSSSARSSSTPSGISSVGPGPCKLTNLLQVAQENSNNTSRAPAGNNTSTSTDNVTKPTNNILPTINSAAPVHPQRRKVSSRTKQGSSQTAGGGGSLGALGPPGSENLSSVATSPSEGSDGGSSGSRKPFPLLPTMASRAAMHGAQRRCASRDNLKLAAAAERDTKRCSYPSNSVTTTVPGAAAPNGTLKKSVLELEQDMSGTDQSQSSVGMKSGLWKSETTV</sequence>
<evidence type="ECO:0000313" key="21">
    <source>
        <dbReference type="Ensembl" id="ENSSAUP00010010450.1"/>
    </source>
</evidence>
<dbReference type="PROSITE" id="PS00650">
    <property type="entry name" value="G_PROTEIN_RECEP_F2_2"/>
    <property type="match status" value="1"/>
</dbReference>
<evidence type="ECO:0000256" key="7">
    <source>
        <dbReference type="ARBA" id="ARBA00022989"/>
    </source>
</evidence>
<dbReference type="Gene3D" id="2.60.220.50">
    <property type="match status" value="1"/>
</dbReference>
<evidence type="ECO:0000256" key="12">
    <source>
        <dbReference type="ARBA" id="ARBA00023180"/>
    </source>
</evidence>
<dbReference type="GO" id="GO:0005886">
    <property type="term" value="C:plasma membrane"/>
    <property type="evidence" value="ECO:0007669"/>
    <property type="project" value="TreeGrafter"/>
</dbReference>
<dbReference type="SMART" id="SM00409">
    <property type="entry name" value="IG"/>
    <property type="match status" value="1"/>
</dbReference>
<evidence type="ECO:0000256" key="14">
    <source>
        <dbReference type="ARBA" id="ARBA00023319"/>
    </source>
</evidence>